<keyword evidence="4" id="KW-1185">Reference proteome</keyword>
<sequence length="625" mass="72339">VASKGEPHTLRHALKETNEAKNCNKKLVPYDYNRVVLQAIPEVLDSDYINASYIDSILKPNAYIATQGPNEETKADFWRMIWEQNSYIIVFDFIRTMCSQYWPSEANKPIVYGLIKVTLLTEEKLADFTTRTFRIKKKNVISAVNSERSTKAADESRIIHQFHYHEWPIHSSPYTNSLLHFRRRVRNKMKETYKEHCSAGPLIVHCSDGCGRTGTYLCIDANLELAHEDNLCDVFGYTKKMRNARKGMIETVVCKANIIFLNSTSLSIHFHCFPFFVVSILFECFTCICSFFTSLSFSDQYKFIYECLEEAFIRGKTWFAVDELSQKMKFKAIKNAATQQNEFQHEYQRILKMTSRFSIGDCAGGHRIENRDKNRDVSTVPPDNFRPYLTTFQHNDSTDYVNGVFVDSFNRSREYIVTEWPMPHTVADCWSLIYDHNCNSVVVLANPEDSNTYPSFWPTEKEKRRKFGPVFTVELISCCHYLHIKSWMLRINKKVVSLTELMSGVKGVPKTTQFFQITCWPLGHKVPFSTNALVEMMSMVERWRQRSTRGPICVVSTNGQSRAGVYCAASVAIGQVIHNKEVDIFSAVKSVRKTRPQLVENMTEYKYCYDLISHYVLHYLNSSET</sequence>
<dbReference type="GO" id="GO:0048666">
    <property type="term" value="P:neuron development"/>
    <property type="evidence" value="ECO:0007669"/>
    <property type="project" value="UniProtKB-ARBA"/>
</dbReference>
<dbReference type="PRINTS" id="PR00700">
    <property type="entry name" value="PRTYPHPHTASE"/>
</dbReference>
<dbReference type="PANTHER" id="PTHR19134">
    <property type="entry name" value="RECEPTOR-TYPE TYROSINE-PROTEIN PHOSPHATASE"/>
    <property type="match status" value="1"/>
</dbReference>
<dbReference type="SUPFAM" id="SSF52799">
    <property type="entry name" value="(Phosphotyrosine protein) phosphatases II"/>
    <property type="match status" value="2"/>
</dbReference>
<dbReference type="PANTHER" id="PTHR19134:SF561">
    <property type="entry name" value="PROTEIN TYROSINE PHOSPHATASE 36E, ISOFORM A"/>
    <property type="match status" value="1"/>
</dbReference>
<dbReference type="InterPro" id="IPR000387">
    <property type="entry name" value="Tyr_Pase_dom"/>
</dbReference>
<dbReference type="InterPro" id="IPR000242">
    <property type="entry name" value="PTP_cat"/>
</dbReference>
<feature type="non-terminal residue" evidence="3">
    <location>
        <position position="1"/>
    </location>
</feature>
<dbReference type="InterPro" id="IPR050348">
    <property type="entry name" value="Protein-Tyr_Phosphatase"/>
</dbReference>
<dbReference type="SMART" id="SM00404">
    <property type="entry name" value="PTPc_motif"/>
    <property type="match status" value="2"/>
</dbReference>
<protein>
    <submittedName>
        <fullName evidence="3">Receptor-type tyrosine-protein phosphatase kappa-like protein</fullName>
    </submittedName>
</protein>
<dbReference type="PROSITE" id="PS50056">
    <property type="entry name" value="TYR_PHOSPHATASE_2"/>
    <property type="match status" value="2"/>
</dbReference>
<feature type="domain" description="Tyrosine specific protein phosphatases" evidence="2">
    <location>
        <begin position="179"/>
        <end position="251"/>
    </location>
</feature>
<dbReference type="VEuPathDB" id="VectorBase:LDEU007576"/>
<dbReference type="PROSITE" id="PS00383">
    <property type="entry name" value="TYR_PHOSPHATASE_1"/>
    <property type="match status" value="1"/>
</dbReference>
<dbReference type="GO" id="GO:0004725">
    <property type="term" value="F:protein tyrosine phosphatase activity"/>
    <property type="evidence" value="ECO:0007669"/>
    <property type="project" value="InterPro"/>
</dbReference>
<gene>
    <name evidence="3" type="ORF">B4U80_09251</name>
</gene>
<proteinExistence type="predicted"/>
<dbReference type="InterPro" id="IPR016130">
    <property type="entry name" value="Tyr_Pase_AS"/>
</dbReference>
<dbReference type="CDD" id="cd00047">
    <property type="entry name" value="PTPc"/>
    <property type="match status" value="1"/>
</dbReference>
<keyword evidence="3" id="KW-0675">Receptor</keyword>
<feature type="domain" description="Tyrosine-protein phosphatase" evidence="1">
    <location>
        <begin position="13"/>
        <end position="311"/>
    </location>
</feature>
<feature type="domain" description="Tyrosine specific protein phosphatases" evidence="2">
    <location>
        <begin position="534"/>
        <end position="606"/>
    </location>
</feature>
<dbReference type="Pfam" id="PF00102">
    <property type="entry name" value="Y_phosphatase"/>
    <property type="match status" value="2"/>
</dbReference>
<dbReference type="PROSITE" id="PS50055">
    <property type="entry name" value="TYR_PHOSPHATASE_PTP"/>
    <property type="match status" value="2"/>
</dbReference>
<feature type="domain" description="Tyrosine-protein phosphatase" evidence="1">
    <location>
        <begin position="343"/>
        <end position="615"/>
    </location>
</feature>
<comment type="caution">
    <text evidence="3">The sequence shown here is derived from an EMBL/GenBank/DDBJ whole genome shotgun (WGS) entry which is preliminary data.</text>
</comment>
<dbReference type="STRING" id="299467.A0A443SAF8"/>
<evidence type="ECO:0000313" key="4">
    <source>
        <dbReference type="Proteomes" id="UP000288716"/>
    </source>
</evidence>
<dbReference type="Gene3D" id="3.90.190.10">
    <property type="entry name" value="Protein tyrosine phosphatase superfamily"/>
    <property type="match status" value="2"/>
</dbReference>
<name>A0A443SAF8_9ACAR</name>
<accession>A0A443SAF8</accession>
<organism evidence="3 4">
    <name type="scientific">Leptotrombidium deliense</name>
    <dbReference type="NCBI Taxonomy" id="299467"/>
    <lineage>
        <taxon>Eukaryota</taxon>
        <taxon>Metazoa</taxon>
        <taxon>Ecdysozoa</taxon>
        <taxon>Arthropoda</taxon>
        <taxon>Chelicerata</taxon>
        <taxon>Arachnida</taxon>
        <taxon>Acari</taxon>
        <taxon>Acariformes</taxon>
        <taxon>Trombidiformes</taxon>
        <taxon>Prostigmata</taxon>
        <taxon>Anystina</taxon>
        <taxon>Parasitengona</taxon>
        <taxon>Trombiculoidea</taxon>
        <taxon>Trombiculidae</taxon>
        <taxon>Leptotrombidium</taxon>
    </lineage>
</organism>
<dbReference type="InterPro" id="IPR029021">
    <property type="entry name" value="Prot-tyrosine_phosphatase-like"/>
</dbReference>
<dbReference type="EMBL" id="NCKV01004852">
    <property type="protein sequence ID" value="RWS24464.1"/>
    <property type="molecule type" value="Genomic_DNA"/>
</dbReference>
<reference evidence="3 4" key="1">
    <citation type="journal article" date="2018" name="Gigascience">
        <title>Genomes of trombidid mites reveal novel predicted allergens and laterally-transferred genes associated with secondary metabolism.</title>
        <authorList>
            <person name="Dong X."/>
            <person name="Chaisiri K."/>
            <person name="Xia D."/>
            <person name="Armstrong S.D."/>
            <person name="Fang Y."/>
            <person name="Donnelly M.J."/>
            <person name="Kadowaki T."/>
            <person name="McGarry J.W."/>
            <person name="Darby A.C."/>
            <person name="Makepeace B.L."/>
        </authorList>
    </citation>
    <scope>NUCLEOTIDE SEQUENCE [LARGE SCALE GENOMIC DNA]</scope>
    <source>
        <strain evidence="3">UoL-UT</strain>
    </source>
</reference>
<evidence type="ECO:0000313" key="3">
    <source>
        <dbReference type="EMBL" id="RWS24464.1"/>
    </source>
</evidence>
<dbReference type="InterPro" id="IPR003595">
    <property type="entry name" value="Tyr_Pase_cat"/>
</dbReference>
<dbReference type="OrthoDB" id="6144703at2759"/>
<dbReference type="Proteomes" id="UP000288716">
    <property type="component" value="Unassembled WGS sequence"/>
</dbReference>
<dbReference type="FunFam" id="3.90.190.10:FF:000070">
    <property type="entry name" value="Receptor-type tyrosine-protein phosphatase kappa"/>
    <property type="match status" value="1"/>
</dbReference>
<dbReference type="SMART" id="SM00194">
    <property type="entry name" value="PTPc"/>
    <property type="match status" value="2"/>
</dbReference>
<evidence type="ECO:0000259" key="2">
    <source>
        <dbReference type="PROSITE" id="PS50056"/>
    </source>
</evidence>
<dbReference type="AlphaFoldDB" id="A0A443SAF8"/>
<evidence type="ECO:0000259" key="1">
    <source>
        <dbReference type="PROSITE" id="PS50055"/>
    </source>
</evidence>